<evidence type="ECO:0000313" key="3">
    <source>
        <dbReference type="Proteomes" id="UP000625316"/>
    </source>
</evidence>
<proteinExistence type="predicted"/>
<keyword evidence="1" id="KW-0732">Signal</keyword>
<evidence type="ECO:0000313" key="2">
    <source>
        <dbReference type="EMBL" id="MBE9028746.1"/>
    </source>
</evidence>
<comment type="caution">
    <text evidence="2">The sequence shown here is derived from an EMBL/GenBank/DDBJ whole genome shotgun (WGS) entry which is preliminary data.</text>
</comment>
<accession>A0A928VHK1</accession>
<dbReference type="EMBL" id="JADEXQ010000006">
    <property type="protein sequence ID" value="MBE9028746.1"/>
    <property type="molecule type" value="Genomic_DNA"/>
</dbReference>
<name>A0A928VHK1_9CYAN</name>
<evidence type="ECO:0000256" key="1">
    <source>
        <dbReference type="SAM" id="SignalP"/>
    </source>
</evidence>
<sequence length="98" mass="10510">MILLPVVLIAKPAIANPSTSSLVGMAAQTAAEKPIATDESVQKIALNQPAATDESLTRRATSHFRLLGYGLFLLHIGLIPLKLSKGHLMQVEDVRSPR</sequence>
<dbReference type="Proteomes" id="UP000625316">
    <property type="component" value="Unassembled WGS sequence"/>
</dbReference>
<keyword evidence="3" id="KW-1185">Reference proteome</keyword>
<gene>
    <name evidence="2" type="ORF">IQ266_03105</name>
</gene>
<feature type="chain" id="PRO_5038118355" evidence="1">
    <location>
        <begin position="16"/>
        <end position="98"/>
    </location>
</feature>
<feature type="signal peptide" evidence="1">
    <location>
        <begin position="1"/>
        <end position="15"/>
    </location>
</feature>
<dbReference type="AlphaFoldDB" id="A0A928VHK1"/>
<protein>
    <submittedName>
        <fullName evidence="2">Uncharacterized protein</fullName>
    </submittedName>
</protein>
<organism evidence="2 3">
    <name type="scientific">Romeriopsis navalis LEGE 11480</name>
    <dbReference type="NCBI Taxonomy" id="2777977"/>
    <lineage>
        <taxon>Bacteria</taxon>
        <taxon>Bacillati</taxon>
        <taxon>Cyanobacteriota</taxon>
        <taxon>Cyanophyceae</taxon>
        <taxon>Leptolyngbyales</taxon>
        <taxon>Leptolyngbyaceae</taxon>
        <taxon>Romeriopsis</taxon>
        <taxon>Romeriopsis navalis</taxon>
    </lineage>
</organism>
<reference evidence="2" key="1">
    <citation type="submission" date="2020-10" db="EMBL/GenBank/DDBJ databases">
        <authorList>
            <person name="Castelo-Branco R."/>
            <person name="Eusebio N."/>
            <person name="Adriana R."/>
            <person name="Vieira A."/>
            <person name="Brugerolle De Fraissinette N."/>
            <person name="Rezende De Castro R."/>
            <person name="Schneider M.P."/>
            <person name="Vasconcelos V."/>
            <person name="Leao P.N."/>
        </authorList>
    </citation>
    <scope>NUCLEOTIDE SEQUENCE</scope>
    <source>
        <strain evidence="2">LEGE 11480</strain>
    </source>
</reference>